<evidence type="ECO:0000313" key="3">
    <source>
        <dbReference type="EMBL" id="KAE8726326.1"/>
    </source>
</evidence>
<gene>
    <name evidence="3" type="ORF">F3Y22_tig00007058pilonHSYRG00003</name>
</gene>
<comment type="caution">
    <text evidence="3">The sequence shown here is derived from an EMBL/GenBank/DDBJ whole genome shotgun (WGS) entry which is preliminary data.</text>
</comment>
<dbReference type="EMBL" id="VEPZ02000374">
    <property type="protein sequence ID" value="KAE8726326.1"/>
    <property type="molecule type" value="Genomic_DNA"/>
</dbReference>
<evidence type="ECO:0000259" key="2">
    <source>
        <dbReference type="Pfam" id="PF22936"/>
    </source>
</evidence>
<keyword evidence="4" id="KW-1185">Reference proteome</keyword>
<reference evidence="3" key="1">
    <citation type="submission" date="2019-09" db="EMBL/GenBank/DDBJ databases">
        <title>Draft genome information of white flower Hibiscus syriacus.</title>
        <authorList>
            <person name="Kim Y.-M."/>
        </authorList>
    </citation>
    <scope>NUCLEOTIDE SEQUENCE [LARGE SCALE GENOMIC DNA]</scope>
    <source>
        <strain evidence="3">YM2019G1</strain>
    </source>
</reference>
<sequence>MKVYLRFLGLWIVVETDKDPPELRPNPTLSQFRAHDEEMLKKDRVLTCIHFGLADYIFTSIMDLETPKSVWNKLKETYEGDLPGEKVVEKVMISFPQSGCSSHMTHVEAYSNSLDQSFKISVKLGNSAMVQVQCKGSICFNTPEVDDVESDETRNDFATKNTTDVEVIKTNTLVDAYERCNFIFVEPTSCSVASKNVIGMKWVYRTKFNPDGTMFKHKERLVVKGYAQITGVDYGDTFSLFARLDTIKLFIAITGQI</sequence>
<dbReference type="InterPro" id="IPR054722">
    <property type="entry name" value="PolX-like_BBD"/>
</dbReference>
<dbReference type="InterPro" id="IPR013103">
    <property type="entry name" value="RVT_2"/>
</dbReference>
<evidence type="ECO:0000313" key="4">
    <source>
        <dbReference type="Proteomes" id="UP000436088"/>
    </source>
</evidence>
<dbReference type="Pfam" id="PF07727">
    <property type="entry name" value="RVT_2"/>
    <property type="match status" value="1"/>
</dbReference>
<dbReference type="AlphaFoldDB" id="A0A6A3CC40"/>
<feature type="domain" description="Reverse transcriptase Ty1/copia-type" evidence="1">
    <location>
        <begin position="195"/>
        <end position="255"/>
    </location>
</feature>
<feature type="domain" description="Retrovirus-related Pol polyprotein from transposon TNT 1-94-like beta-barrel" evidence="2">
    <location>
        <begin position="98"/>
        <end position="142"/>
    </location>
</feature>
<accession>A0A6A3CC40</accession>
<dbReference type="Proteomes" id="UP000436088">
    <property type="component" value="Unassembled WGS sequence"/>
</dbReference>
<proteinExistence type="predicted"/>
<protein>
    <submittedName>
        <fullName evidence="3">Cytochrome P450</fullName>
    </submittedName>
</protein>
<name>A0A6A3CC40_HIBSY</name>
<dbReference type="Pfam" id="PF14223">
    <property type="entry name" value="Retrotran_gag_2"/>
    <property type="match status" value="1"/>
</dbReference>
<dbReference type="Pfam" id="PF22936">
    <property type="entry name" value="Pol_BBD"/>
    <property type="match status" value="1"/>
</dbReference>
<evidence type="ECO:0000259" key="1">
    <source>
        <dbReference type="Pfam" id="PF07727"/>
    </source>
</evidence>
<organism evidence="3 4">
    <name type="scientific">Hibiscus syriacus</name>
    <name type="common">Rose of Sharon</name>
    <dbReference type="NCBI Taxonomy" id="106335"/>
    <lineage>
        <taxon>Eukaryota</taxon>
        <taxon>Viridiplantae</taxon>
        <taxon>Streptophyta</taxon>
        <taxon>Embryophyta</taxon>
        <taxon>Tracheophyta</taxon>
        <taxon>Spermatophyta</taxon>
        <taxon>Magnoliopsida</taxon>
        <taxon>eudicotyledons</taxon>
        <taxon>Gunneridae</taxon>
        <taxon>Pentapetalae</taxon>
        <taxon>rosids</taxon>
        <taxon>malvids</taxon>
        <taxon>Malvales</taxon>
        <taxon>Malvaceae</taxon>
        <taxon>Malvoideae</taxon>
        <taxon>Hibiscus</taxon>
    </lineage>
</organism>